<dbReference type="PANTHER" id="PTHR35586:SF1">
    <property type="entry name" value="SLL1691 PROTEIN"/>
    <property type="match status" value="1"/>
</dbReference>
<dbReference type="RefSeq" id="WP_354635980.1">
    <property type="nucleotide sequence ID" value="NZ_CP159837.1"/>
</dbReference>
<name>A0AAU8JI64_9CYAN</name>
<dbReference type="PANTHER" id="PTHR35586">
    <property type="entry name" value="SLL1691 PROTEIN"/>
    <property type="match status" value="1"/>
</dbReference>
<dbReference type="EMBL" id="CP159837">
    <property type="protein sequence ID" value="XCM38924.1"/>
    <property type="molecule type" value="Genomic_DNA"/>
</dbReference>
<protein>
    <recommendedName>
        <fullName evidence="2">Transposase</fullName>
    </recommendedName>
</protein>
<dbReference type="AlphaFoldDB" id="A0AAU8JI64"/>
<evidence type="ECO:0000313" key="1">
    <source>
        <dbReference type="EMBL" id="XCM38924.1"/>
    </source>
</evidence>
<reference evidence="1" key="1">
    <citation type="submission" date="2024-07" db="EMBL/GenBank/DDBJ databases">
        <authorList>
            <person name="Kim Y.J."/>
            <person name="Jeong J.Y."/>
        </authorList>
    </citation>
    <scope>NUCLEOTIDE SEQUENCE</scope>
    <source>
        <strain evidence="1">GIHE-MW2</strain>
    </source>
</reference>
<accession>A0AAU8JI64</accession>
<organism evidence="1">
    <name type="scientific">Planktothricoides raciborskii GIHE-MW2</name>
    <dbReference type="NCBI Taxonomy" id="2792601"/>
    <lineage>
        <taxon>Bacteria</taxon>
        <taxon>Bacillati</taxon>
        <taxon>Cyanobacteriota</taxon>
        <taxon>Cyanophyceae</taxon>
        <taxon>Oscillatoriophycideae</taxon>
        <taxon>Oscillatoriales</taxon>
        <taxon>Oscillatoriaceae</taxon>
        <taxon>Planktothricoides</taxon>
    </lineage>
</organism>
<gene>
    <name evidence="1" type="ORF">ABWT76_001803</name>
</gene>
<evidence type="ECO:0008006" key="2">
    <source>
        <dbReference type="Google" id="ProtNLM"/>
    </source>
</evidence>
<sequence length="236" mass="28228">MNNSLATAEYDSPWKEALDLYFEQFIAFFFPQAYADIDWDKGYEFLDKEFQQIVRDAELGKRLADQLVKVWLRDGKETLILVHIEIQSQYESDFAERMFVYNYRIFDRYRLPVATLVILADERPSWRPNNYQYKIWDSQMGLQFPVVKLLDYESQWSMLESSTNPFAVMVMAHLKTQATHRNPEGRLQWKLTVAKSLYQRGYSRQDILELFRLINWMMTKETGFFNRCSCRNRLAG</sequence>
<proteinExistence type="predicted"/>